<keyword evidence="1" id="KW-0732">Signal</keyword>
<dbReference type="RefSeq" id="WP_003610814.1">
    <property type="nucleotide sequence ID" value="NZ_ADVE02000001.1"/>
</dbReference>
<reference evidence="3" key="1">
    <citation type="submission" date="2017-10" db="EMBL/GenBank/DDBJ databases">
        <title>Completed PacBio SMRT sequence of Methylosinus trichosporium OB3b reveals presence of a third large plasmid.</title>
        <authorList>
            <person name="Charles T.C."/>
            <person name="Lynch M.D.J."/>
            <person name="Heil J.R."/>
            <person name="Cheng J."/>
        </authorList>
    </citation>
    <scope>NUCLEOTIDE SEQUENCE [LARGE SCALE GENOMIC DNA]</scope>
    <source>
        <strain evidence="3">OB3b</strain>
    </source>
</reference>
<sequence length="350" mass="36897">MGFRQFAFGMLTGAVGLLSGFAPAFAADTGITIEAVDNYSCGALSQNKANVDGFRNRMLSISGYTAGVRYTDGLVYPTDFTDPQKVAGGADTYNFDRPGDAIAYFSGHGTCNDQTTTSCTTTAGCPTIAGLQKRCVRHTDGSAGLSGRCMYSRPRQIIVDKTGKSCQGVDYSSGQVRWGESTTSSPANWAGAGTNGGINLAVIDNSCGITPDLYVAEFWNAFAGISSIASIMPTRQGSDTADVSGRGRAFADRYVANPNSSVGYSWTGSINSVTGGSGCAFGGGNHGIVGCGAHVTISAEKTQTWAEWQNRTETWAQLRNPGYDAYGPTGWMSWIFTCNYDCNNHPIILP</sequence>
<dbReference type="EMBL" id="CP023737">
    <property type="protein sequence ID" value="ATQ66690.1"/>
    <property type="molecule type" value="Genomic_DNA"/>
</dbReference>
<gene>
    <name evidence="2" type="ORF">CQW49_01350</name>
</gene>
<proteinExistence type="predicted"/>
<accession>A0A2D2CVF0</accession>
<dbReference type="KEGG" id="mtw:CQW49_01350"/>
<keyword evidence="3" id="KW-1185">Reference proteome</keyword>
<evidence type="ECO:0000313" key="2">
    <source>
        <dbReference type="EMBL" id="ATQ66690.1"/>
    </source>
</evidence>
<name>A0A2D2CVF0_METT3</name>
<protein>
    <submittedName>
        <fullName evidence="2">Uncharacterized protein</fullName>
    </submittedName>
</protein>
<feature type="chain" id="PRO_5013723141" evidence="1">
    <location>
        <begin position="27"/>
        <end position="350"/>
    </location>
</feature>
<organism evidence="2 3">
    <name type="scientific">Methylosinus trichosporium (strain ATCC 35070 / NCIMB 11131 / UNIQEM 75 / OB3b)</name>
    <dbReference type="NCBI Taxonomy" id="595536"/>
    <lineage>
        <taxon>Bacteria</taxon>
        <taxon>Pseudomonadati</taxon>
        <taxon>Pseudomonadota</taxon>
        <taxon>Alphaproteobacteria</taxon>
        <taxon>Hyphomicrobiales</taxon>
        <taxon>Methylocystaceae</taxon>
        <taxon>Methylosinus</taxon>
    </lineage>
</organism>
<dbReference type="AlphaFoldDB" id="A0A2D2CVF0"/>
<dbReference type="Proteomes" id="UP000230709">
    <property type="component" value="Chromosome"/>
</dbReference>
<evidence type="ECO:0000313" key="3">
    <source>
        <dbReference type="Proteomes" id="UP000230709"/>
    </source>
</evidence>
<feature type="signal peptide" evidence="1">
    <location>
        <begin position="1"/>
        <end position="26"/>
    </location>
</feature>
<evidence type="ECO:0000256" key="1">
    <source>
        <dbReference type="SAM" id="SignalP"/>
    </source>
</evidence>